<evidence type="ECO:0000259" key="1">
    <source>
        <dbReference type="Pfam" id="PF01636"/>
    </source>
</evidence>
<feature type="domain" description="Aminoglycoside phosphotransferase" evidence="1">
    <location>
        <begin position="34"/>
        <end position="272"/>
    </location>
</feature>
<dbReference type="EMBL" id="JBHTAJ010000142">
    <property type="protein sequence ID" value="MFC7185063.1"/>
    <property type="molecule type" value="Genomic_DNA"/>
</dbReference>
<dbReference type="CDD" id="cd05154">
    <property type="entry name" value="ACAD10_11_N-like"/>
    <property type="match status" value="1"/>
</dbReference>
<comment type="caution">
    <text evidence="2">The sequence shown here is derived from an EMBL/GenBank/DDBJ whole genome shotgun (WGS) entry which is preliminary data.</text>
</comment>
<dbReference type="Proteomes" id="UP001596435">
    <property type="component" value="Unassembled WGS sequence"/>
</dbReference>
<dbReference type="InterPro" id="IPR002575">
    <property type="entry name" value="Aminoglycoside_PTrfase"/>
</dbReference>
<organism evidence="2 3">
    <name type="scientific">Kitasatospora paranensis</name>
    <dbReference type="NCBI Taxonomy" id="258053"/>
    <lineage>
        <taxon>Bacteria</taxon>
        <taxon>Bacillati</taxon>
        <taxon>Actinomycetota</taxon>
        <taxon>Actinomycetes</taxon>
        <taxon>Kitasatosporales</taxon>
        <taxon>Streptomycetaceae</taxon>
        <taxon>Kitasatospora</taxon>
    </lineage>
</organism>
<dbReference type="InterPro" id="IPR011009">
    <property type="entry name" value="Kinase-like_dom_sf"/>
</dbReference>
<dbReference type="Gene3D" id="3.30.200.20">
    <property type="entry name" value="Phosphorylase Kinase, domain 1"/>
    <property type="match status" value="1"/>
</dbReference>
<gene>
    <name evidence="2" type="ORF">ACFQMG_36505</name>
</gene>
<sequence length="342" mass="37220">MSDTPETPPGLDLARLRERLDADLPGTVTGPLHARLFEGGRSNLTYLLEDGTSRWVLRRPPLGHVLATAHDMAREYTVLAALHPTRVPVPRPLLLVEDTEVIGAPFYLMEHVDGTPHRDAAALAALGTERVHALGLHLVDTLVDLHAVDPDEVGLAAFGRPEGFLERQLRRWGKQLDASRSREVAGIDDLHEQLARTLPDSPAPALVHGDYRLDNVLVGDDDRIRAVLDWEMSTLGDPLTDVGLLVMYTELARRFDGALPGAALAPGFPTTAELVGRYAAGSGRDVSALGWYVGFASFKLAVVLEGIHYRFTQGRTVGAGFDRVGELVPLFVSFGLTSLKER</sequence>
<dbReference type="RefSeq" id="WP_345705327.1">
    <property type="nucleotide sequence ID" value="NZ_BAABKV010000001.1"/>
</dbReference>
<keyword evidence="3" id="KW-1185">Reference proteome</keyword>
<evidence type="ECO:0000313" key="2">
    <source>
        <dbReference type="EMBL" id="MFC7185063.1"/>
    </source>
</evidence>
<name>A0ABW2GCB3_9ACTN</name>
<dbReference type="SUPFAM" id="SSF56112">
    <property type="entry name" value="Protein kinase-like (PK-like)"/>
    <property type="match status" value="1"/>
</dbReference>
<evidence type="ECO:0000313" key="3">
    <source>
        <dbReference type="Proteomes" id="UP001596435"/>
    </source>
</evidence>
<protein>
    <submittedName>
        <fullName evidence="2">Phosphotransferase family protein</fullName>
    </submittedName>
</protein>
<dbReference type="InterPro" id="IPR052898">
    <property type="entry name" value="ACAD10-like"/>
</dbReference>
<dbReference type="PANTHER" id="PTHR47829">
    <property type="entry name" value="HYDROLASE, PUTATIVE (AFU_ORTHOLOGUE AFUA_1G12880)-RELATED"/>
    <property type="match status" value="1"/>
</dbReference>
<dbReference type="Gene3D" id="3.90.1200.10">
    <property type="match status" value="1"/>
</dbReference>
<dbReference type="Pfam" id="PF01636">
    <property type="entry name" value="APH"/>
    <property type="match status" value="1"/>
</dbReference>
<accession>A0ABW2GCB3</accession>
<proteinExistence type="predicted"/>
<reference evidence="3" key="1">
    <citation type="journal article" date="2019" name="Int. J. Syst. Evol. Microbiol.">
        <title>The Global Catalogue of Microorganisms (GCM) 10K type strain sequencing project: providing services to taxonomists for standard genome sequencing and annotation.</title>
        <authorList>
            <consortium name="The Broad Institute Genomics Platform"/>
            <consortium name="The Broad Institute Genome Sequencing Center for Infectious Disease"/>
            <person name="Wu L."/>
            <person name="Ma J."/>
        </authorList>
    </citation>
    <scope>NUCLEOTIDE SEQUENCE [LARGE SCALE GENOMIC DNA]</scope>
    <source>
        <strain evidence="3">CGMCC 1.12859</strain>
    </source>
</reference>
<dbReference type="InterPro" id="IPR041726">
    <property type="entry name" value="ACAD10_11_N"/>
</dbReference>
<dbReference type="PANTHER" id="PTHR47829:SF1">
    <property type="entry name" value="HAD FAMILY PHOSPHATASE"/>
    <property type="match status" value="1"/>
</dbReference>